<comment type="similarity">
    <text evidence="2">Belongs to the purine-cytosine permease (2.A.39) family.</text>
</comment>
<evidence type="ECO:0000256" key="1">
    <source>
        <dbReference type="ARBA" id="ARBA00004141"/>
    </source>
</evidence>
<evidence type="ECO:0000313" key="7">
    <source>
        <dbReference type="EMBL" id="THZ83498.1"/>
    </source>
</evidence>
<dbReference type="InterPro" id="IPR001248">
    <property type="entry name" value="Pur-cyt_permease"/>
</dbReference>
<reference evidence="7 8" key="1">
    <citation type="submission" date="2018-10" db="EMBL/GenBank/DDBJ databases">
        <title>Fifty Aureobasidium pullulans genomes reveal a recombining polyextremotolerant generalist.</title>
        <authorList>
            <person name="Gostincar C."/>
            <person name="Turk M."/>
            <person name="Zajc J."/>
            <person name="Gunde-Cimerman N."/>
        </authorList>
    </citation>
    <scope>NUCLEOTIDE SEQUENCE [LARGE SCALE GENOMIC DNA]</scope>
    <source>
        <strain evidence="7 8">EXF-3403</strain>
    </source>
</reference>
<keyword evidence="3 6" id="KW-0812">Transmembrane</keyword>
<dbReference type="AlphaFoldDB" id="A0A4S9XTT7"/>
<evidence type="ECO:0000256" key="5">
    <source>
        <dbReference type="ARBA" id="ARBA00023136"/>
    </source>
</evidence>
<keyword evidence="5 6" id="KW-0472">Membrane</keyword>
<dbReference type="Proteomes" id="UP000310039">
    <property type="component" value="Unassembled WGS sequence"/>
</dbReference>
<dbReference type="GO" id="GO:0015205">
    <property type="term" value="F:nucleobase transmembrane transporter activity"/>
    <property type="evidence" value="ECO:0007669"/>
    <property type="project" value="TreeGrafter"/>
</dbReference>
<evidence type="ECO:0008006" key="9">
    <source>
        <dbReference type="Google" id="ProtNLM"/>
    </source>
</evidence>
<feature type="transmembrane region" description="Helical" evidence="6">
    <location>
        <begin position="404"/>
        <end position="422"/>
    </location>
</feature>
<name>A0A4S9XTT7_AURPU</name>
<evidence type="ECO:0000256" key="4">
    <source>
        <dbReference type="ARBA" id="ARBA00022989"/>
    </source>
</evidence>
<evidence type="ECO:0000313" key="8">
    <source>
        <dbReference type="Proteomes" id="UP000310039"/>
    </source>
</evidence>
<proteinExistence type="inferred from homology"/>
<keyword evidence="4 6" id="KW-1133">Transmembrane helix</keyword>
<comment type="caution">
    <text evidence="7">The sequence shown here is derived from an EMBL/GenBank/DDBJ whole genome shotgun (WGS) entry which is preliminary data.</text>
</comment>
<feature type="transmembrane region" description="Helical" evidence="6">
    <location>
        <begin position="312"/>
        <end position="332"/>
    </location>
</feature>
<dbReference type="PANTHER" id="PTHR30618:SF0">
    <property type="entry name" value="PURINE-URACIL PERMEASE NCS1"/>
    <property type="match status" value="1"/>
</dbReference>
<accession>A0A4S9XTT7</accession>
<dbReference type="CDD" id="cd11482">
    <property type="entry name" value="SLC-NCS1sbd_NRT1-like"/>
    <property type="match status" value="1"/>
</dbReference>
<dbReference type="EMBL" id="QZBT01000059">
    <property type="protein sequence ID" value="THZ83498.1"/>
    <property type="molecule type" value="Genomic_DNA"/>
</dbReference>
<dbReference type="InterPro" id="IPR045225">
    <property type="entry name" value="Uracil/uridine/allantoin_perm"/>
</dbReference>
<feature type="transmembrane region" description="Helical" evidence="6">
    <location>
        <begin position="517"/>
        <end position="535"/>
    </location>
</feature>
<evidence type="ECO:0000256" key="6">
    <source>
        <dbReference type="SAM" id="Phobius"/>
    </source>
</evidence>
<feature type="transmembrane region" description="Helical" evidence="6">
    <location>
        <begin position="469"/>
        <end position="489"/>
    </location>
</feature>
<feature type="transmembrane region" description="Helical" evidence="6">
    <location>
        <begin position="212"/>
        <end position="228"/>
    </location>
</feature>
<evidence type="ECO:0000256" key="3">
    <source>
        <dbReference type="ARBA" id="ARBA00022692"/>
    </source>
</evidence>
<dbReference type="GO" id="GO:0005886">
    <property type="term" value="C:plasma membrane"/>
    <property type="evidence" value="ECO:0007669"/>
    <property type="project" value="TreeGrafter"/>
</dbReference>
<organism evidence="7 8">
    <name type="scientific">Aureobasidium pullulans</name>
    <name type="common">Black yeast</name>
    <name type="synonym">Pullularia pullulans</name>
    <dbReference type="NCBI Taxonomy" id="5580"/>
    <lineage>
        <taxon>Eukaryota</taxon>
        <taxon>Fungi</taxon>
        <taxon>Dikarya</taxon>
        <taxon>Ascomycota</taxon>
        <taxon>Pezizomycotina</taxon>
        <taxon>Dothideomycetes</taxon>
        <taxon>Dothideomycetidae</taxon>
        <taxon>Dothideales</taxon>
        <taxon>Saccotheciaceae</taxon>
        <taxon>Aureobasidium</taxon>
    </lineage>
</organism>
<comment type="subcellular location">
    <subcellularLocation>
        <location evidence="1">Membrane</location>
        <topology evidence="1">Multi-pass membrane protein</topology>
    </subcellularLocation>
</comment>
<gene>
    <name evidence="7" type="ORF">D6C84_04952</name>
</gene>
<sequence>MGDAETDQTDLFFHSIAPFRTMATNIQATLSTAKRRTVANLRTKAHLDGWIVERQATSFAKEGTWSNIDSDVTPLERRTWGSWSLLGFWCSDALNAQGWEGPSAIIAAGLTWREAIYLSITGGMVDAIPLMLNGAIGAHYHIPYPIVARASFGYYLSRFAVITRMATALFWHAIQSWTGSTAMFQIIRAIWPGFLNIPNRLPESAGITSNELIAHFVFFCVQFPILLTPPHKLKYFFAFKTLIVPVVSVATVVVMVRKAGGVGDIWNQEYTTSGSARSWIILNNFSSQCGGWATMATNIPDFTRYMHSSRGVYWQALFLPVINLLMSMFGVISTSCAKVVYGEYIWSPLELAAQWDGPGGRCGAFFVGFCWVVAQIGTNLSASVISCSNDLISLFPKYINMRRGVILTTFTSCWIMVPWKIVYSASSLLTFMSGLAIFLAPIAALLCTDYWVVKSRNFDVPALYRRRDRYWYIGGVNWRAAAAFIISVVPNTPGLAKSVNPRVVINKHIQHIYDMNYLYGFCSAAIVYYVLNLVFPARETLLESPIYDDIIVQDGVEIVNDGVQLSSDMKLKNHPEIAIVSDLPSP</sequence>
<feature type="transmembrane region" description="Helical" evidence="6">
    <location>
        <begin position="428"/>
        <end position="448"/>
    </location>
</feature>
<feature type="transmembrane region" description="Helical" evidence="6">
    <location>
        <begin position="235"/>
        <end position="256"/>
    </location>
</feature>
<dbReference type="Gene3D" id="1.10.4160.10">
    <property type="entry name" value="Hydantoin permease"/>
    <property type="match status" value="1"/>
</dbReference>
<dbReference type="Pfam" id="PF02133">
    <property type="entry name" value="Transp_cyt_pur"/>
    <property type="match status" value="1"/>
</dbReference>
<dbReference type="PANTHER" id="PTHR30618">
    <property type="entry name" value="NCS1 FAMILY PURINE/PYRIMIDINE TRANSPORTER"/>
    <property type="match status" value="1"/>
</dbReference>
<evidence type="ECO:0000256" key="2">
    <source>
        <dbReference type="ARBA" id="ARBA00008974"/>
    </source>
</evidence>
<protein>
    <recommendedName>
        <fullName evidence="9">Allantoin permease</fullName>
    </recommendedName>
</protein>